<organism evidence="3">
    <name type="scientific">Rodentolepis nana</name>
    <name type="common">Dwarf tapeworm</name>
    <name type="synonym">Hymenolepis nana</name>
    <dbReference type="NCBI Taxonomy" id="102285"/>
    <lineage>
        <taxon>Eukaryota</taxon>
        <taxon>Metazoa</taxon>
        <taxon>Spiralia</taxon>
        <taxon>Lophotrochozoa</taxon>
        <taxon>Platyhelminthes</taxon>
        <taxon>Cestoda</taxon>
        <taxon>Eucestoda</taxon>
        <taxon>Cyclophyllidea</taxon>
        <taxon>Hymenolepididae</taxon>
        <taxon>Rodentolepis</taxon>
    </lineage>
</organism>
<protein>
    <submittedName>
        <fullName evidence="3">Ubiquitin-like domain-containing protein</fullName>
    </submittedName>
</protein>
<sequence length="188" mass="21568">MEANLTENKLKYYRFPGYTVYLLPKYQQVARGIRLKYKKAHITMRANQECEHLKQNCGIWRLQRYKNINTAGKEKDDMLNNSDLELIYSDEDSAIYLHHNGTSTTLGLLLASSNFSEHTRNLLLASSDITSSNFSEHTRSKIIDYPGSGHKPVIARISIGNKSVTPKMPTKRPSNFKMADRPRFTNLL</sequence>
<name>A0A0R3TGK5_RODNA</name>
<reference evidence="3" key="1">
    <citation type="submission" date="2017-02" db="UniProtKB">
        <authorList>
            <consortium name="WormBaseParasite"/>
        </authorList>
    </citation>
    <scope>IDENTIFICATION</scope>
</reference>
<evidence type="ECO:0000313" key="2">
    <source>
        <dbReference type="Proteomes" id="UP000278807"/>
    </source>
</evidence>
<evidence type="ECO:0000313" key="3">
    <source>
        <dbReference type="WBParaSite" id="HNAJ_0000619601-mRNA-1"/>
    </source>
</evidence>
<gene>
    <name evidence="1" type="ORF">HNAJ_LOCUS6192</name>
</gene>
<evidence type="ECO:0000313" key="1">
    <source>
        <dbReference type="EMBL" id="VDO02052.1"/>
    </source>
</evidence>
<dbReference type="Proteomes" id="UP000278807">
    <property type="component" value="Unassembled WGS sequence"/>
</dbReference>
<dbReference type="AlphaFoldDB" id="A0A0R3TGK5"/>
<accession>A0A0R3TGK5</accession>
<dbReference type="EMBL" id="UZAE01006288">
    <property type="protein sequence ID" value="VDO02052.1"/>
    <property type="molecule type" value="Genomic_DNA"/>
</dbReference>
<proteinExistence type="predicted"/>
<dbReference type="WBParaSite" id="HNAJ_0000619601-mRNA-1">
    <property type="protein sequence ID" value="HNAJ_0000619601-mRNA-1"/>
    <property type="gene ID" value="HNAJ_0000619601"/>
</dbReference>
<keyword evidence="2" id="KW-1185">Reference proteome</keyword>
<reference evidence="1 2" key="2">
    <citation type="submission" date="2018-11" db="EMBL/GenBank/DDBJ databases">
        <authorList>
            <consortium name="Pathogen Informatics"/>
        </authorList>
    </citation>
    <scope>NUCLEOTIDE SEQUENCE [LARGE SCALE GENOMIC DNA]</scope>
</reference>